<dbReference type="HOGENOM" id="CLU_106193_1_0_7"/>
<dbReference type="RefSeq" id="WP_011939142.1">
    <property type="nucleotide sequence ID" value="NC_009483.1"/>
</dbReference>
<accession>A5G3S8</accession>
<dbReference type="KEGG" id="gur:Gura_2264"/>
<gene>
    <name evidence="1" type="ordered locus">Gura_2264</name>
</gene>
<reference evidence="1 2" key="1">
    <citation type="submission" date="2007-05" db="EMBL/GenBank/DDBJ databases">
        <title>Complete sequence of Geobacter uraniireducens Rf4.</title>
        <authorList>
            <consortium name="US DOE Joint Genome Institute"/>
            <person name="Copeland A."/>
            <person name="Lucas S."/>
            <person name="Lapidus A."/>
            <person name="Barry K."/>
            <person name="Detter J.C."/>
            <person name="Glavina del Rio T."/>
            <person name="Hammon N."/>
            <person name="Israni S."/>
            <person name="Dalin E."/>
            <person name="Tice H."/>
            <person name="Pitluck S."/>
            <person name="Chertkov O."/>
            <person name="Brettin T."/>
            <person name="Bruce D."/>
            <person name="Han C."/>
            <person name="Schmutz J."/>
            <person name="Larimer F."/>
            <person name="Land M."/>
            <person name="Hauser L."/>
            <person name="Kyrpides N."/>
            <person name="Mikhailova N."/>
            <person name="Shelobolina E."/>
            <person name="Aklujkar M."/>
            <person name="Lovley D."/>
            <person name="Richardson P."/>
        </authorList>
    </citation>
    <scope>NUCLEOTIDE SEQUENCE [LARGE SCALE GENOMIC DNA]</scope>
    <source>
        <strain evidence="1 2">Rf4</strain>
    </source>
</reference>
<dbReference type="OrthoDB" id="7025941at2"/>
<organism evidence="1 2">
    <name type="scientific">Geotalea uraniireducens (strain Rf4)</name>
    <name type="common">Geobacter uraniireducens</name>
    <dbReference type="NCBI Taxonomy" id="351605"/>
    <lineage>
        <taxon>Bacteria</taxon>
        <taxon>Pseudomonadati</taxon>
        <taxon>Thermodesulfobacteriota</taxon>
        <taxon>Desulfuromonadia</taxon>
        <taxon>Geobacterales</taxon>
        <taxon>Geobacteraceae</taxon>
        <taxon>Geotalea</taxon>
    </lineage>
</organism>
<name>A5G3S8_GEOUR</name>
<evidence type="ECO:0000313" key="1">
    <source>
        <dbReference type="EMBL" id="ABQ26446.1"/>
    </source>
</evidence>
<protein>
    <submittedName>
        <fullName evidence="1">Uncharacterized protein</fullName>
    </submittedName>
</protein>
<dbReference type="AlphaFoldDB" id="A5G3S8"/>
<evidence type="ECO:0000313" key="2">
    <source>
        <dbReference type="Proteomes" id="UP000006695"/>
    </source>
</evidence>
<proteinExistence type="predicted"/>
<dbReference type="Proteomes" id="UP000006695">
    <property type="component" value="Chromosome"/>
</dbReference>
<sequence>MIEHLPQAMASLNAASTMISSLIGLRDFAKYATQLNELHGHIIKANTTIISEQQSHFALSAKIQELEKECMRLKDWSAEKERYSRQQIADGVFAYVENEPVAPLQEKHKLCCDCFDKNIKSTLQQKQIIDRGWHLQLTCSNGCQPLVFRDYKDVH</sequence>
<dbReference type="EMBL" id="CP000698">
    <property type="protein sequence ID" value="ABQ26446.1"/>
    <property type="molecule type" value="Genomic_DNA"/>
</dbReference>
<keyword evidence="2" id="KW-1185">Reference proteome</keyword>